<name>A0ABR0QEM1_GOSAR</name>
<gene>
    <name evidence="1" type="ORF">PVK06_013311</name>
</gene>
<sequence length="84" mass="9747">MVKNGDRNTSYFHSRTLARQKQNKVEGLLVDNEWCFEEDVLKQYVVRFFKELYTMDYVASGVFPCHSQFLVLSCDETSALLSVA</sequence>
<reference evidence="1 2" key="1">
    <citation type="submission" date="2023-03" db="EMBL/GenBank/DDBJ databases">
        <title>WGS of Gossypium arboreum.</title>
        <authorList>
            <person name="Yu D."/>
        </authorList>
    </citation>
    <scope>NUCLEOTIDE SEQUENCE [LARGE SCALE GENOMIC DNA]</scope>
    <source>
        <tissue evidence="1">Leaf</tissue>
    </source>
</reference>
<keyword evidence="2" id="KW-1185">Reference proteome</keyword>
<dbReference type="EMBL" id="JARKNE010000004">
    <property type="protein sequence ID" value="KAK5837501.1"/>
    <property type="molecule type" value="Genomic_DNA"/>
</dbReference>
<proteinExistence type="predicted"/>
<protein>
    <submittedName>
        <fullName evidence="1">Uncharacterized protein</fullName>
    </submittedName>
</protein>
<comment type="caution">
    <text evidence="1">The sequence shown here is derived from an EMBL/GenBank/DDBJ whole genome shotgun (WGS) entry which is preliminary data.</text>
</comment>
<accession>A0ABR0QEM1</accession>
<dbReference type="Proteomes" id="UP001358586">
    <property type="component" value="Chromosome 4"/>
</dbReference>
<evidence type="ECO:0000313" key="1">
    <source>
        <dbReference type="EMBL" id="KAK5837501.1"/>
    </source>
</evidence>
<organism evidence="1 2">
    <name type="scientific">Gossypium arboreum</name>
    <name type="common">Tree cotton</name>
    <name type="synonym">Gossypium nanking</name>
    <dbReference type="NCBI Taxonomy" id="29729"/>
    <lineage>
        <taxon>Eukaryota</taxon>
        <taxon>Viridiplantae</taxon>
        <taxon>Streptophyta</taxon>
        <taxon>Embryophyta</taxon>
        <taxon>Tracheophyta</taxon>
        <taxon>Spermatophyta</taxon>
        <taxon>Magnoliopsida</taxon>
        <taxon>eudicotyledons</taxon>
        <taxon>Gunneridae</taxon>
        <taxon>Pentapetalae</taxon>
        <taxon>rosids</taxon>
        <taxon>malvids</taxon>
        <taxon>Malvales</taxon>
        <taxon>Malvaceae</taxon>
        <taxon>Malvoideae</taxon>
        <taxon>Gossypium</taxon>
    </lineage>
</organism>
<evidence type="ECO:0000313" key="2">
    <source>
        <dbReference type="Proteomes" id="UP001358586"/>
    </source>
</evidence>